<evidence type="ECO:0000313" key="12">
    <source>
        <dbReference type="Proteomes" id="UP000245629"/>
    </source>
</evidence>
<evidence type="ECO:0000256" key="8">
    <source>
        <dbReference type="ARBA" id="ARBA00023102"/>
    </source>
</evidence>
<dbReference type="Gene3D" id="1.10.287.1080">
    <property type="entry name" value="MazG-like"/>
    <property type="match status" value="1"/>
</dbReference>
<evidence type="ECO:0000313" key="11">
    <source>
        <dbReference type="EMBL" id="AWK87092.1"/>
    </source>
</evidence>
<evidence type="ECO:0000256" key="1">
    <source>
        <dbReference type="ARBA" id="ARBA00001460"/>
    </source>
</evidence>
<dbReference type="OrthoDB" id="7307032at2"/>
<dbReference type="PANTHER" id="PTHR42945:SF1">
    <property type="entry name" value="HISTIDINE BIOSYNTHESIS BIFUNCTIONAL PROTEIN HIS7"/>
    <property type="match status" value="1"/>
</dbReference>
<dbReference type="GO" id="GO:0000105">
    <property type="term" value="P:L-histidine biosynthetic process"/>
    <property type="evidence" value="ECO:0007669"/>
    <property type="project" value="UniProtKB-UniRule"/>
</dbReference>
<protein>
    <recommendedName>
        <fullName evidence="9">Phosphoribosyl-ATP pyrophosphatase</fullName>
        <shortName evidence="9">PRA-PH</shortName>
        <ecNumber evidence="9">3.6.1.31</ecNumber>
    </recommendedName>
</protein>
<keyword evidence="12" id="KW-1185">Reference proteome</keyword>
<dbReference type="Pfam" id="PF01503">
    <property type="entry name" value="PRA-PH"/>
    <property type="match status" value="1"/>
</dbReference>
<organism evidence="11 12">
    <name type="scientific">Azospirillum thermophilum</name>
    <dbReference type="NCBI Taxonomy" id="2202148"/>
    <lineage>
        <taxon>Bacteria</taxon>
        <taxon>Pseudomonadati</taxon>
        <taxon>Pseudomonadota</taxon>
        <taxon>Alphaproteobacteria</taxon>
        <taxon>Rhodospirillales</taxon>
        <taxon>Azospirillaceae</taxon>
        <taxon>Azospirillum</taxon>
    </lineage>
</organism>
<dbReference type="GO" id="GO:0004636">
    <property type="term" value="F:phosphoribosyl-ATP diphosphatase activity"/>
    <property type="evidence" value="ECO:0007669"/>
    <property type="project" value="UniProtKB-UniRule"/>
</dbReference>
<dbReference type="InterPro" id="IPR021130">
    <property type="entry name" value="PRib-ATP_PPHydrolase-like"/>
</dbReference>
<keyword evidence="6 9" id="KW-0378">Hydrolase</keyword>
<reference evidence="12" key="1">
    <citation type="submission" date="2018-05" db="EMBL/GenBank/DDBJ databases">
        <title>Azospirillum thermophila sp. nov., a novel isolated from hot spring.</title>
        <authorList>
            <person name="Zhao Z."/>
        </authorList>
    </citation>
    <scope>NUCLEOTIDE SEQUENCE [LARGE SCALE GENOMIC DNA]</scope>
    <source>
        <strain evidence="12">CFH 70021</strain>
    </source>
</reference>
<evidence type="ECO:0000256" key="9">
    <source>
        <dbReference type="HAMAP-Rule" id="MF_01020"/>
    </source>
</evidence>
<dbReference type="AlphaFoldDB" id="A0A2S2CRH9"/>
<evidence type="ECO:0000256" key="3">
    <source>
        <dbReference type="ARBA" id="ARBA00009392"/>
    </source>
</evidence>
<dbReference type="EC" id="3.6.1.31" evidence="9"/>
<evidence type="ECO:0000256" key="4">
    <source>
        <dbReference type="ARBA" id="ARBA00022605"/>
    </source>
</evidence>
<comment type="similarity">
    <text evidence="3 9">Belongs to the PRA-PH family.</text>
</comment>
<keyword evidence="7 9" id="KW-0067">ATP-binding</keyword>
<evidence type="ECO:0000256" key="6">
    <source>
        <dbReference type="ARBA" id="ARBA00022801"/>
    </source>
</evidence>
<accession>A0A2S2CRH9</accession>
<keyword evidence="9" id="KW-0963">Cytoplasm</keyword>
<evidence type="ECO:0000256" key="2">
    <source>
        <dbReference type="ARBA" id="ARBA00005204"/>
    </source>
</evidence>
<proteinExistence type="inferred from homology"/>
<dbReference type="SUPFAM" id="SSF101386">
    <property type="entry name" value="all-alpha NTP pyrophosphatases"/>
    <property type="match status" value="1"/>
</dbReference>
<dbReference type="Proteomes" id="UP000245629">
    <property type="component" value="Chromosome 2"/>
</dbReference>
<feature type="compositionally biased region" description="Pro residues" evidence="10">
    <location>
        <begin position="116"/>
        <end position="127"/>
    </location>
</feature>
<dbReference type="GO" id="GO:0005524">
    <property type="term" value="F:ATP binding"/>
    <property type="evidence" value="ECO:0007669"/>
    <property type="project" value="UniProtKB-KW"/>
</dbReference>
<evidence type="ECO:0000256" key="5">
    <source>
        <dbReference type="ARBA" id="ARBA00022741"/>
    </source>
</evidence>
<feature type="region of interest" description="Disordered" evidence="10">
    <location>
        <begin position="105"/>
        <end position="135"/>
    </location>
</feature>
<dbReference type="PANTHER" id="PTHR42945">
    <property type="entry name" value="HISTIDINE BIOSYNTHESIS BIFUNCTIONAL PROTEIN"/>
    <property type="match status" value="1"/>
</dbReference>
<keyword evidence="8 9" id="KW-0368">Histidine biosynthesis</keyword>
<dbReference type="InterPro" id="IPR008179">
    <property type="entry name" value="HisE"/>
</dbReference>
<dbReference type="HAMAP" id="MF_01020">
    <property type="entry name" value="HisE"/>
    <property type="match status" value="1"/>
</dbReference>
<name>A0A2S2CRH9_9PROT</name>
<dbReference type="UniPathway" id="UPA00031">
    <property type="reaction ID" value="UER00007"/>
</dbReference>
<evidence type="ECO:0000256" key="10">
    <source>
        <dbReference type="SAM" id="MobiDB-lite"/>
    </source>
</evidence>
<sequence length="135" mass="14994">MVHYLGPNPLRTLYDAVEAMRREPAEAPSLPRTAKLLAQGRSRMARKVGEEAIEVAIEAMRGDREATVLEAADLLYNLTVLLADMGITPDEVWAELRRRELTYGAAEKLPKTDGLSPPPPVQAPPNPVKRRKQDK</sequence>
<comment type="catalytic activity">
    <reaction evidence="1 9">
        <text>1-(5-phospho-beta-D-ribosyl)-ATP + H2O = 1-(5-phospho-beta-D-ribosyl)-5'-AMP + diphosphate + H(+)</text>
        <dbReference type="Rhea" id="RHEA:22828"/>
        <dbReference type="ChEBI" id="CHEBI:15377"/>
        <dbReference type="ChEBI" id="CHEBI:15378"/>
        <dbReference type="ChEBI" id="CHEBI:33019"/>
        <dbReference type="ChEBI" id="CHEBI:59457"/>
        <dbReference type="ChEBI" id="CHEBI:73183"/>
        <dbReference type="EC" id="3.6.1.31"/>
    </reaction>
</comment>
<keyword evidence="5 9" id="KW-0547">Nucleotide-binding</keyword>
<comment type="subcellular location">
    <subcellularLocation>
        <location evidence="9">Cytoplasm</location>
    </subcellularLocation>
</comment>
<keyword evidence="4 9" id="KW-0028">Amino-acid biosynthesis</keyword>
<gene>
    <name evidence="9 11" type="primary">hisE</name>
    <name evidence="11" type="ORF">DEW08_13410</name>
</gene>
<dbReference type="KEGG" id="azz:DEW08_13410"/>
<dbReference type="GO" id="GO:0005737">
    <property type="term" value="C:cytoplasm"/>
    <property type="evidence" value="ECO:0007669"/>
    <property type="project" value="UniProtKB-SubCell"/>
</dbReference>
<dbReference type="NCBIfam" id="TIGR03188">
    <property type="entry name" value="histidine_hisI"/>
    <property type="match status" value="1"/>
</dbReference>
<evidence type="ECO:0000256" key="7">
    <source>
        <dbReference type="ARBA" id="ARBA00022840"/>
    </source>
</evidence>
<dbReference type="RefSeq" id="WP_109327867.1">
    <property type="nucleotide sequence ID" value="NZ_CP029353.1"/>
</dbReference>
<comment type="pathway">
    <text evidence="2 9">Amino-acid biosynthesis; L-histidine biosynthesis; L-histidine from 5-phospho-alpha-D-ribose 1-diphosphate: step 2/9.</text>
</comment>
<dbReference type="CDD" id="cd11534">
    <property type="entry name" value="NTP-PPase_HisIE_like"/>
    <property type="match status" value="1"/>
</dbReference>
<dbReference type="EMBL" id="CP029353">
    <property type="protein sequence ID" value="AWK87092.1"/>
    <property type="molecule type" value="Genomic_DNA"/>
</dbReference>